<gene>
    <name evidence="7" type="ORF">SAMN02982917_0072</name>
</gene>
<keyword evidence="1 3" id="KW-0807">Transducer</keyword>
<dbReference type="Proteomes" id="UP000192936">
    <property type="component" value="Unassembled WGS sequence"/>
</dbReference>
<keyword evidence="4" id="KW-1133">Transmembrane helix</keyword>
<evidence type="ECO:0000313" key="7">
    <source>
        <dbReference type="EMBL" id="SMF91007.1"/>
    </source>
</evidence>
<dbReference type="SMART" id="SM00283">
    <property type="entry name" value="MA"/>
    <property type="match status" value="1"/>
</dbReference>
<evidence type="ECO:0000256" key="4">
    <source>
        <dbReference type="SAM" id="Phobius"/>
    </source>
</evidence>
<keyword evidence="4" id="KW-0812">Transmembrane</keyword>
<feature type="domain" description="HAMP" evidence="6">
    <location>
        <begin position="344"/>
        <end position="390"/>
    </location>
</feature>
<dbReference type="PANTHER" id="PTHR32089:SF112">
    <property type="entry name" value="LYSOZYME-LIKE PROTEIN-RELATED"/>
    <property type="match status" value="1"/>
</dbReference>
<evidence type="ECO:0000256" key="2">
    <source>
        <dbReference type="ARBA" id="ARBA00029447"/>
    </source>
</evidence>
<dbReference type="Gene3D" id="6.10.340.10">
    <property type="match status" value="1"/>
</dbReference>
<evidence type="ECO:0000256" key="1">
    <source>
        <dbReference type="ARBA" id="ARBA00023224"/>
    </source>
</evidence>
<dbReference type="STRING" id="286727.SAMN02982917_0072"/>
<name>A0A1X7HQ93_9PROT</name>
<reference evidence="7 8" key="1">
    <citation type="submission" date="2017-04" db="EMBL/GenBank/DDBJ databases">
        <authorList>
            <person name="Afonso C.L."/>
            <person name="Miller P.J."/>
            <person name="Scott M.A."/>
            <person name="Spackman E."/>
            <person name="Goraichik I."/>
            <person name="Dimitrov K.M."/>
            <person name="Suarez D.L."/>
            <person name="Swayne D.E."/>
        </authorList>
    </citation>
    <scope>NUCLEOTIDE SEQUENCE [LARGE SCALE GENOMIC DNA]</scope>
    <source>
        <strain evidence="7 8">A2P</strain>
    </source>
</reference>
<dbReference type="Gene3D" id="1.10.287.950">
    <property type="entry name" value="Methyl-accepting chemotaxis protein"/>
    <property type="match status" value="1"/>
</dbReference>
<dbReference type="CDD" id="cd06225">
    <property type="entry name" value="HAMP"/>
    <property type="match status" value="1"/>
</dbReference>
<dbReference type="AlphaFoldDB" id="A0A1X7HQ93"/>
<keyword evidence="4" id="KW-0472">Membrane</keyword>
<dbReference type="SUPFAM" id="SSF58104">
    <property type="entry name" value="Methyl-accepting chemotaxis protein (MCP) signaling domain"/>
    <property type="match status" value="1"/>
</dbReference>
<evidence type="ECO:0000259" key="6">
    <source>
        <dbReference type="PROSITE" id="PS50885"/>
    </source>
</evidence>
<evidence type="ECO:0000256" key="3">
    <source>
        <dbReference type="PROSITE-ProRule" id="PRU00284"/>
    </source>
</evidence>
<dbReference type="SMART" id="SM00304">
    <property type="entry name" value="HAMP"/>
    <property type="match status" value="1"/>
</dbReference>
<comment type="similarity">
    <text evidence="2">Belongs to the methyl-accepting chemotaxis (MCP) protein family.</text>
</comment>
<proteinExistence type="inferred from homology"/>
<evidence type="ECO:0000313" key="8">
    <source>
        <dbReference type="Proteomes" id="UP000192936"/>
    </source>
</evidence>
<organism evidence="7 8">
    <name type="scientific">Azospirillum oryzae</name>
    <dbReference type="NCBI Taxonomy" id="286727"/>
    <lineage>
        <taxon>Bacteria</taxon>
        <taxon>Pseudomonadati</taxon>
        <taxon>Pseudomonadota</taxon>
        <taxon>Alphaproteobacteria</taxon>
        <taxon>Rhodospirillales</taxon>
        <taxon>Azospirillaceae</taxon>
        <taxon>Azospirillum</taxon>
    </lineage>
</organism>
<sequence>MDAKPFKGPCDDMRVAIRGTVFVAAGGLGMTAISTKAGVTKTGGTLDDGGARHRFWTLRRAMVSVVGVLVAALIASQAWVSQRYTDFALETFNSSAAATLRVLANDRIRKNYTEWLQGHANEWSRDSFLVDSINQKDPAKTMLALKNINARPVVVDREVRLVSVAVYDADMARIATTGGEQDSVATVAPLFEALKSRDIADKRRPASLLWRDGQGRPLFSMIVPIGGFRVLGFLEVVTDPLPALSSLGAVLDADIRFTDGKGGVLFEAKGGEPSDHAKLSTTKVALGGDGGLPWATAEISRDVSEFVGATEALRNDALKMVGAFALAVAIAAALLLRVAVFANLRKFARAMEQIAAGDLSIEIPRTGRDELAVMAAALRHLRGSVEQVLLMKRMVDSSPVPTALLRTDGQVGFVNPAARTFCEAHGIDPAGPDLLAQGPDFTADCTDPARPPIPRRTLTVGETTVEAHVDTVFDDQGNVLGKTLSWTDVSEQMRSAALARQLMEDVHTVASGVATQSGQLRELADALRRESAGTIDSTVSAGSFVAESNRNATTCNDSAGVLMDTIGTVSNLATEAAGVVGATLDELTAAREVVGQLGENTEQIRRIVDVITGIAHQTKLLALNATIEAAAAGVAGRGFAVVAAEVKKLAEETANATVQIAGSVSAINGSIQNTVGTFARISGSVERINEVQDLIGEAVARQTESSTDIRSRVGVIAGNTGEVAALIDGVGAQAARTGDIAASLTKTANTLAEEAASLHSLLGTLRAGQAA</sequence>
<dbReference type="PANTHER" id="PTHR32089">
    <property type="entry name" value="METHYL-ACCEPTING CHEMOTAXIS PROTEIN MCPB"/>
    <property type="match status" value="1"/>
</dbReference>
<dbReference type="GO" id="GO:0007165">
    <property type="term" value="P:signal transduction"/>
    <property type="evidence" value="ECO:0007669"/>
    <property type="project" value="UniProtKB-KW"/>
</dbReference>
<accession>A0A1X7HQ93</accession>
<dbReference type="Gene3D" id="3.30.450.20">
    <property type="entry name" value="PAS domain"/>
    <property type="match status" value="1"/>
</dbReference>
<feature type="domain" description="Methyl-accepting transducer" evidence="5">
    <location>
        <begin position="491"/>
        <end position="738"/>
    </location>
</feature>
<evidence type="ECO:0000259" key="5">
    <source>
        <dbReference type="PROSITE" id="PS50111"/>
    </source>
</evidence>
<dbReference type="PROSITE" id="PS50885">
    <property type="entry name" value="HAMP"/>
    <property type="match status" value="1"/>
</dbReference>
<feature type="transmembrane region" description="Helical" evidence="4">
    <location>
        <begin position="320"/>
        <end position="344"/>
    </location>
</feature>
<dbReference type="InterPro" id="IPR003660">
    <property type="entry name" value="HAMP_dom"/>
</dbReference>
<dbReference type="InterPro" id="IPR004089">
    <property type="entry name" value="MCPsignal_dom"/>
</dbReference>
<protein>
    <submittedName>
        <fullName evidence="7">Methyl-accepting chemotaxis protein</fullName>
    </submittedName>
</protein>
<dbReference type="GO" id="GO:0016020">
    <property type="term" value="C:membrane"/>
    <property type="evidence" value="ECO:0007669"/>
    <property type="project" value="InterPro"/>
</dbReference>
<dbReference type="PROSITE" id="PS50111">
    <property type="entry name" value="CHEMOTAXIS_TRANSDUC_2"/>
    <property type="match status" value="1"/>
</dbReference>
<dbReference type="EMBL" id="FXAK01000010">
    <property type="protein sequence ID" value="SMF91007.1"/>
    <property type="molecule type" value="Genomic_DNA"/>
</dbReference>
<feature type="transmembrane region" description="Helical" evidence="4">
    <location>
        <begin position="61"/>
        <end position="80"/>
    </location>
</feature>
<dbReference type="Pfam" id="PF00672">
    <property type="entry name" value="HAMP"/>
    <property type="match status" value="1"/>
</dbReference>
<dbReference type="Pfam" id="PF00015">
    <property type="entry name" value="MCPsignal"/>
    <property type="match status" value="1"/>
</dbReference>